<feature type="transmembrane region" description="Helical" evidence="3">
    <location>
        <begin position="7"/>
        <end position="26"/>
    </location>
</feature>
<dbReference type="InterPro" id="IPR051909">
    <property type="entry name" value="MFP_Cation_Efflux"/>
</dbReference>
<dbReference type="GO" id="GO:0030313">
    <property type="term" value="C:cell envelope"/>
    <property type="evidence" value="ECO:0007669"/>
    <property type="project" value="TreeGrafter"/>
</dbReference>
<dbReference type="Gene3D" id="2.40.30.170">
    <property type="match status" value="1"/>
</dbReference>
<dbReference type="PANTHER" id="PTHR30097:SF4">
    <property type="entry name" value="SLR6042 PROTEIN"/>
    <property type="match status" value="1"/>
</dbReference>
<protein>
    <submittedName>
        <fullName evidence="7">Cobalt-zinc-cadmium resistance protein CzcB</fullName>
    </submittedName>
</protein>
<dbReference type="InterPro" id="IPR058647">
    <property type="entry name" value="BSH_CzcB-like"/>
</dbReference>
<evidence type="ECO:0000259" key="5">
    <source>
        <dbReference type="Pfam" id="PF25973"/>
    </source>
</evidence>
<dbReference type="InterPro" id="IPR006143">
    <property type="entry name" value="RND_pump_MFP"/>
</dbReference>
<dbReference type="AlphaFoldDB" id="A0A5C6DWA7"/>
<keyword evidence="8" id="KW-1185">Reference proteome</keyword>
<dbReference type="RefSeq" id="WP_146525462.1">
    <property type="nucleotide sequence ID" value="NZ_SJPV01000002.1"/>
</dbReference>
<dbReference type="Pfam" id="PF25973">
    <property type="entry name" value="BSH_CzcB"/>
    <property type="match status" value="1"/>
</dbReference>
<dbReference type="PANTHER" id="PTHR30097">
    <property type="entry name" value="CATION EFFLUX SYSTEM PROTEIN CUSB"/>
    <property type="match status" value="1"/>
</dbReference>
<dbReference type="GO" id="GO:0022857">
    <property type="term" value="F:transmembrane transporter activity"/>
    <property type="evidence" value="ECO:0007669"/>
    <property type="project" value="InterPro"/>
</dbReference>
<dbReference type="Pfam" id="PF25954">
    <property type="entry name" value="Beta-barrel_RND_2"/>
    <property type="match status" value="1"/>
</dbReference>
<dbReference type="InterPro" id="IPR058792">
    <property type="entry name" value="Beta-barrel_RND_2"/>
</dbReference>
<evidence type="ECO:0000256" key="1">
    <source>
        <dbReference type="ARBA" id="ARBA00009477"/>
    </source>
</evidence>
<dbReference type="FunFam" id="2.40.30.170:FF:000010">
    <property type="entry name" value="Efflux RND transporter periplasmic adaptor subunit"/>
    <property type="match status" value="1"/>
</dbReference>
<accession>A0A5C6DWA7</accession>
<dbReference type="Pfam" id="PF25975">
    <property type="entry name" value="CzcB_C"/>
    <property type="match status" value="1"/>
</dbReference>
<keyword evidence="3" id="KW-0472">Membrane</keyword>
<dbReference type="SUPFAM" id="SSF111369">
    <property type="entry name" value="HlyD-like secretion proteins"/>
    <property type="match status" value="1"/>
</dbReference>
<dbReference type="GO" id="GO:0060003">
    <property type="term" value="P:copper ion export"/>
    <property type="evidence" value="ECO:0007669"/>
    <property type="project" value="TreeGrafter"/>
</dbReference>
<dbReference type="EMBL" id="SJPV01000002">
    <property type="protein sequence ID" value="TWU40948.1"/>
    <property type="molecule type" value="Genomic_DNA"/>
</dbReference>
<dbReference type="GO" id="GO:0016020">
    <property type="term" value="C:membrane"/>
    <property type="evidence" value="ECO:0007669"/>
    <property type="project" value="InterPro"/>
</dbReference>
<comment type="caution">
    <text evidence="7">The sequence shown here is derived from an EMBL/GenBank/DDBJ whole genome shotgun (WGS) entry which is preliminary data.</text>
</comment>
<dbReference type="Gene3D" id="2.40.420.20">
    <property type="match status" value="1"/>
</dbReference>
<feature type="domain" description="CusB-like beta-barrel" evidence="4">
    <location>
        <begin position="329"/>
        <end position="405"/>
    </location>
</feature>
<dbReference type="OrthoDB" id="9806939at2"/>
<evidence type="ECO:0000259" key="6">
    <source>
        <dbReference type="Pfam" id="PF25975"/>
    </source>
</evidence>
<feature type="domain" description="CzcB-like barrel-sandwich hybrid" evidence="5">
    <location>
        <begin position="88"/>
        <end position="326"/>
    </location>
</feature>
<gene>
    <name evidence="7" type="primary">czcB_1</name>
    <name evidence="7" type="ORF">Poly41_17830</name>
</gene>
<dbReference type="NCBIfam" id="TIGR01730">
    <property type="entry name" value="RND_mfp"/>
    <property type="match status" value="1"/>
</dbReference>
<dbReference type="InterPro" id="IPR058649">
    <property type="entry name" value="CzcB_C"/>
</dbReference>
<evidence type="ECO:0000259" key="4">
    <source>
        <dbReference type="Pfam" id="PF25954"/>
    </source>
</evidence>
<evidence type="ECO:0000256" key="3">
    <source>
        <dbReference type="SAM" id="Phobius"/>
    </source>
</evidence>
<feature type="domain" description="CzcB-like C-terminal circularly permuted SH3-like" evidence="6">
    <location>
        <begin position="414"/>
        <end position="475"/>
    </location>
</feature>
<keyword evidence="3" id="KW-1133">Transmembrane helix</keyword>
<dbReference type="GO" id="GO:0015679">
    <property type="term" value="P:plasma membrane copper ion transport"/>
    <property type="evidence" value="ECO:0007669"/>
    <property type="project" value="TreeGrafter"/>
</dbReference>
<dbReference type="Proteomes" id="UP000319143">
    <property type="component" value="Unassembled WGS sequence"/>
</dbReference>
<keyword evidence="3" id="KW-0812">Transmembrane</keyword>
<organism evidence="7 8">
    <name type="scientific">Novipirellula artificiosorum</name>
    <dbReference type="NCBI Taxonomy" id="2528016"/>
    <lineage>
        <taxon>Bacteria</taxon>
        <taxon>Pseudomonadati</taxon>
        <taxon>Planctomycetota</taxon>
        <taxon>Planctomycetia</taxon>
        <taxon>Pirellulales</taxon>
        <taxon>Pirellulaceae</taxon>
        <taxon>Novipirellula</taxon>
    </lineage>
</organism>
<sequence length="485" mass="52697">MMKRTQYAFGLCAIVAAAAWYFWSILPVDETVSQKVLGPAEQPQTDLLELTAEKLASAGIEVQPVTLHAMQPTRTLPGRLDYDQDRHVAIKTACDGILTEILAHPGTSVTRGQVVATVVSPEVGQARSQVQSRLADLSLAQTELGRNEAIREGVEQLVEMIRNQKSPEQIESELQDASLGEYRRTLVAAYTRQLLAKEVAKSSREAAVRGAIAGRIQSEREGEQQAAEAALASIADSALFDVQQKCKRSEADFASAKREVDISLQRLNALLGPAAPRATEQTFDQIHSDTISNVDLVSPIDGTVEERLSAATERVRAGDSIFTIADTSTLWAIADIRQRDWDAIRVSPGQQVRVTMPAIEDETLDGEIVIVGRRVDTATGAAPLVARVRSTDGRLRPGLFLRMKVPTGPPRPCIAVPEQAVVVHENQSFVFLADNEHQFHRVDVTIGAKEDGMTEIVRGLEVGDSIVVSGVFTLKSELLLASEGE</sequence>
<keyword evidence="2" id="KW-0813">Transport</keyword>
<evidence type="ECO:0000256" key="2">
    <source>
        <dbReference type="ARBA" id="ARBA00022448"/>
    </source>
</evidence>
<proteinExistence type="inferred from homology"/>
<evidence type="ECO:0000313" key="8">
    <source>
        <dbReference type="Proteomes" id="UP000319143"/>
    </source>
</evidence>
<reference evidence="7 8" key="1">
    <citation type="submission" date="2019-02" db="EMBL/GenBank/DDBJ databases">
        <title>Deep-cultivation of Planctomycetes and their phenomic and genomic characterization uncovers novel biology.</title>
        <authorList>
            <person name="Wiegand S."/>
            <person name="Jogler M."/>
            <person name="Boedeker C."/>
            <person name="Pinto D."/>
            <person name="Vollmers J."/>
            <person name="Rivas-Marin E."/>
            <person name="Kohn T."/>
            <person name="Peeters S.H."/>
            <person name="Heuer A."/>
            <person name="Rast P."/>
            <person name="Oberbeckmann S."/>
            <person name="Bunk B."/>
            <person name="Jeske O."/>
            <person name="Meyerdierks A."/>
            <person name="Storesund J.E."/>
            <person name="Kallscheuer N."/>
            <person name="Luecker S."/>
            <person name="Lage O.M."/>
            <person name="Pohl T."/>
            <person name="Merkel B.J."/>
            <person name="Hornburger P."/>
            <person name="Mueller R.-W."/>
            <person name="Bruemmer F."/>
            <person name="Labrenz M."/>
            <person name="Spormann A.M."/>
            <person name="Op Den Camp H."/>
            <person name="Overmann J."/>
            <person name="Amann R."/>
            <person name="Jetten M.S.M."/>
            <person name="Mascher T."/>
            <person name="Medema M.H."/>
            <person name="Devos D.P."/>
            <person name="Kaster A.-K."/>
            <person name="Ovreas L."/>
            <person name="Rohde M."/>
            <person name="Galperin M.Y."/>
            <person name="Jogler C."/>
        </authorList>
    </citation>
    <scope>NUCLEOTIDE SEQUENCE [LARGE SCALE GENOMIC DNA]</scope>
    <source>
        <strain evidence="7 8">Poly41</strain>
    </source>
</reference>
<comment type="similarity">
    <text evidence="1">Belongs to the membrane fusion protein (MFP) (TC 8.A.1) family.</text>
</comment>
<evidence type="ECO:0000313" key="7">
    <source>
        <dbReference type="EMBL" id="TWU40948.1"/>
    </source>
</evidence>
<name>A0A5C6DWA7_9BACT</name>